<dbReference type="Pfam" id="PF02361">
    <property type="entry name" value="CbiQ"/>
    <property type="match status" value="1"/>
</dbReference>
<name>C4V5N8_9FIRM</name>
<evidence type="ECO:0000256" key="9">
    <source>
        <dbReference type="HAMAP-Rule" id="MF_01461"/>
    </source>
</evidence>
<accession>C4V5N8</accession>
<organism evidence="10 11">
    <name type="scientific">Selenomonas flueggei ATCC 43531</name>
    <dbReference type="NCBI Taxonomy" id="638302"/>
    <lineage>
        <taxon>Bacteria</taxon>
        <taxon>Bacillati</taxon>
        <taxon>Bacillota</taxon>
        <taxon>Negativicutes</taxon>
        <taxon>Selenomonadales</taxon>
        <taxon>Selenomonadaceae</taxon>
        <taxon>Selenomonas</taxon>
    </lineage>
</organism>
<evidence type="ECO:0000256" key="2">
    <source>
        <dbReference type="ARBA" id="ARBA00005660"/>
    </source>
</evidence>
<keyword evidence="11" id="KW-1185">Reference proteome</keyword>
<feature type="transmembrane region" description="Helical" evidence="9">
    <location>
        <begin position="50"/>
        <end position="70"/>
    </location>
</feature>
<evidence type="ECO:0000256" key="4">
    <source>
        <dbReference type="ARBA" id="ARBA00022448"/>
    </source>
</evidence>
<dbReference type="Proteomes" id="UP000005309">
    <property type="component" value="Unassembled WGS sequence"/>
</dbReference>
<dbReference type="InterPro" id="IPR024919">
    <property type="entry name" value="EcfT"/>
</dbReference>
<dbReference type="AlphaFoldDB" id="C4V5N8"/>
<comment type="caution">
    <text evidence="10">The sequence shown here is derived from an EMBL/GenBank/DDBJ whole genome shotgun (WGS) entry which is preliminary data.</text>
</comment>
<keyword evidence="5 9" id="KW-1003">Cell membrane</keyword>
<sequence length="276" mass="30594">MDVVILLNDIQIGRYLPGNSFLHRMDPRVKIVLLFFFLLLIFFVDRVEGFTALGISVVLLMIFSGVPLGMQLRSIRPILWIVLFTFGVHLFMTPGAELFSAGPFTATQEGLVRGAYIGLRLILLILLSTLLTLTTSPLRLTDGLEALLSPLRRVGVPVHELSMMMTIALRFIPTLLEELDRIMKAQKARGADFEHGSIVQRMRAIVPVLVPLFLSAFRRADELALAMESRCYRGGEGRTQMKELHTGRVDYVSIFVFVVGAAGICAVSMGGLTFAP</sequence>
<protein>
    <recommendedName>
        <fullName evidence="3 9">Energy-coupling factor transporter transmembrane protein EcfT</fullName>
        <shortName evidence="9">ECF transporter T component EcfT</shortName>
    </recommendedName>
</protein>
<comment type="similarity">
    <text evidence="2 9">Belongs to the energy-coupling factor EcfT family.</text>
</comment>
<keyword evidence="8 9" id="KW-0472">Membrane</keyword>
<keyword evidence="7 9" id="KW-1133">Transmembrane helix</keyword>
<evidence type="ECO:0000313" key="10">
    <source>
        <dbReference type="EMBL" id="EEQ47903.1"/>
    </source>
</evidence>
<dbReference type="HAMAP" id="MF_01461">
    <property type="entry name" value="EcfT"/>
    <property type="match status" value="1"/>
</dbReference>
<evidence type="ECO:0000256" key="8">
    <source>
        <dbReference type="ARBA" id="ARBA00023136"/>
    </source>
</evidence>
<reference evidence="10 11" key="1">
    <citation type="submission" date="2009-04" db="EMBL/GenBank/DDBJ databases">
        <authorList>
            <person name="Qin X."/>
            <person name="Bachman B."/>
            <person name="Battles P."/>
            <person name="Bell A."/>
            <person name="Bess C."/>
            <person name="Bickham C."/>
            <person name="Chaboub L."/>
            <person name="Chen D."/>
            <person name="Coyle M."/>
            <person name="Deiros D.R."/>
            <person name="Dinh H."/>
            <person name="Forbes L."/>
            <person name="Fowler G."/>
            <person name="Francisco L."/>
            <person name="Fu Q."/>
            <person name="Gubbala S."/>
            <person name="Hale W."/>
            <person name="Han Y."/>
            <person name="Hemphill L."/>
            <person name="Highlander S.K."/>
            <person name="Hirani K."/>
            <person name="Hogues M."/>
            <person name="Jackson L."/>
            <person name="Jakkamsetti A."/>
            <person name="Javaid M."/>
            <person name="Jiang H."/>
            <person name="Korchina V."/>
            <person name="Kovar C."/>
            <person name="Lara F."/>
            <person name="Lee S."/>
            <person name="Mata R."/>
            <person name="Mathew T."/>
            <person name="Moen C."/>
            <person name="Morales K."/>
            <person name="Munidasa M."/>
            <person name="Nazareth L."/>
            <person name="Ngo R."/>
            <person name="Nguyen L."/>
            <person name="Okwuonu G."/>
            <person name="Ongeri F."/>
            <person name="Patil S."/>
            <person name="Petrosino J."/>
            <person name="Pham C."/>
            <person name="Pham P."/>
            <person name="Pu L.-L."/>
            <person name="Puazo M."/>
            <person name="Raj R."/>
            <person name="Reid J."/>
            <person name="Rouhana J."/>
            <person name="Saada N."/>
            <person name="Shang Y."/>
            <person name="Simmons D."/>
            <person name="Thornton R."/>
            <person name="Warren J."/>
            <person name="Weissenberger G."/>
            <person name="Zhang J."/>
            <person name="Zhang L."/>
            <person name="Zhou C."/>
            <person name="Zhu D."/>
            <person name="Muzny D."/>
            <person name="Worley K."/>
            <person name="Gibbs R."/>
        </authorList>
    </citation>
    <scope>NUCLEOTIDE SEQUENCE [LARGE SCALE GENOMIC DNA]</scope>
    <source>
        <strain evidence="10 11">ATCC 43531</strain>
    </source>
</reference>
<comment type="subunit">
    <text evidence="9">Forms a stable energy-coupling factor (ECF) transporter complex composed of 2 membrane-embedded substrate-binding proteins (S component), 2 ATP-binding proteins (A component) and 2 transmembrane proteins (T component).</text>
</comment>
<feature type="transmembrane region" description="Helical" evidence="9">
    <location>
        <begin position="251"/>
        <end position="275"/>
    </location>
</feature>
<evidence type="ECO:0000313" key="11">
    <source>
        <dbReference type="Proteomes" id="UP000005309"/>
    </source>
</evidence>
<dbReference type="GO" id="GO:0022857">
    <property type="term" value="F:transmembrane transporter activity"/>
    <property type="evidence" value="ECO:0007669"/>
    <property type="project" value="UniProtKB-UniRule"/>
</dbReference>
<gene>
    <name evidence="9" type="primary">ecfT</name>
    <name evidence="10" type="ORF">HMPREF0908_1832</name>
</gene>
<evidence type="ECO:0000256" key="7">
    <source>
        <dbReference type="ARBA" id="ARBA00022989"/>
    </source>
</evidence>
<evidence type="ECO:0000256" key="5">
    <source>
        <dbReference type="ARBA" id="ARBA00022475"/>
    </source>
</evidence>
<dbReference type="GO" id="GO:0005886">
    <property type="term" value="C:plasma membrane"/>
    <property type="evidence" value="ECO:0007669"/>
    <property type="project" value="UniProtKB-SubCell"/>
</dbReference>
<evidence type="ECO:0000256" key="3">
    <source>
        <dbReference type="ARBA" id="ARBA00014042"/>
    </source>
</evidence>
<dbReference type="PANTHER" id="PTHR33514:SF13">
    <property type="entry name" value="PROTEIN ABCI12, CHLOROPLASTIC"/>
    <property type="match status" value="1"/>
</dbReference>
<dbReference type="InterPro" id="IPR003339">
    <property type="entry name" value="ABC/ECF_trnsptr_transmembrane"/>
</dbReference>
<evidence type="ECO:0000256" key="1">
    <source>
        <dbReference type="ARBA" id="ARBA00004651"/>
    </source>
</evidence>
<dbReference type="HOGENOM" id="CLU_056469_2_2_9"/>
<keyword evidence="4 9" id="KW-0813">Transport</keyword>
<dbReference type="eggNOG" id="COG0619">
    <property type="taxonomic scope" value="Bacteria"/>
</dbReference>
<dbReference type="STRING" id="638302.HMPREF0908_1832"/>
<dbReference type="PANTHER" id="PTHR33514">
    <property type="entry name" value="PROTEIN ABCI12, CHLOROPLASTIC"/>
    <property type="match status" value="1"/>
</dbReference>
<dbReference type="RefSeq" id="WP_006690959.1">
    <property type="nucleotide sequence ID" value="NZ_GG694008.1"/>
</dbReference>
<evidence type="ECO:0000256" key="6">
    <source>
        <dbReference type="ARBA" id="ARBA00022692"/>
    </source>
</evidence>
<feature type="transmembrane region" description="Helical" evidence="9">
    <location>
        <begin position="115"/>
        <end position="133"/>
    </location>
</feature>
<dbReference type="CDD" id="cd16914">
    <property type="entry name" value="EcfT"/>
    <property type="match status" value="1"/>
</dbReference>
<feature type="transmembrane region" description="Helical" evidence="9">
    <location>
        <begin position="77"/>
        <end position="95"/>
    </location>
</feature>
<feature type="transmembrane region" description="Helical" evidence="9">
    <location>
        <begin position="27"/>
        <end position="44"/>
    </location>
</feature>
<keyword evidence="6 9" id="KW-0812">Transmembrane</keyword>
<dbReference type="EMBL" id="ACLA01000031">
    <property type="protein sequence ID" value="EEQ47903.1"/>
    <property type="molecule type" value="Genomic_DNA"/>
</dbReference>
<comment type="function">
    <text evidence="9">Transmembrane (T) component of an energy-coupling factor (ECF) ABC-transporter complex. Unlike classic ABC transporters this ECF transporter provides the energy necessary to transport a number of different substrates.</text>
</comment>
<proteinExistence type="inferred from homology"/>
<comment type="subcellular location">
    <subcellularLocation>
        <location evidence="1 9">Cell membrane</location>
        <topology evidence="1 9">Multi-pass membrane protein</topology>
    </subcellularLocation>
</comment>